<feature type="compositionally biased region" description="Low complexity" evidence="1">
    <location>
        <begin position="503"/>
        <end position="519"/>
    </location>
</feature>
<sequence length="601" mass="63312">MGDIPRNTNPFPTTPPPAPKTTTTTSEKTTTTTDEKPTTTTTASAITTTHAPSPIVTSSVIKSATSDSHSISASFSSSALVSPSTTPSPLTALPVSKGDDDLFGRPATVGGFNMTAGILIYGSFVVLFVAAVGFATVHRLRTRRAFRLKQMATQEGPGHGNDDGESGRRGLPRGLVGGIGGTGEKRMYMDEDLKLEFGDDEKENMGAVRGMEDEEEDMYTYPNRSELFKKASMSRKALMTDAAPAATSPPLKAVSTTNANTPSARAAKRASSSSTSSSRSKRLSSAQEYDIYTSGSRGGVMTAAAAVAALDRPKAAISNPVVRFEDTDSTMGSILISRPSFSKTTSIASSDDLDHMTSYSPEPVLLEIDDESDYSSPPLRESPSSLDTTYKVLTTLPPAAYQSRGQQGYMAPTQSSTTQQKRQSPPPPPKSLKRLSPVSTAGATLAKNYQQAHPIASTAKLGPTKTSTAPAVSTAALSRSNTLRTGFTSTSARGANNNGLKRSSSTSTTSSISSLASSKTGRSGNIYYNASHYGRSEFSPAENRKEIDTDKYPVPILRSTSTRLPMEMRKGGAPAIATAAATTTTTTTTTGYNSNDASNYF</sequence>
<keyword evidence="2" id="KW-0812">Transmembrane</keyword>
<keyword evidence="2" id="KW-0472">Membrane</keyword>
<evidence type="ECO:0000256" key="1">
    <source>
        <dbReference type="SAM" id="MobiDB-lite"/>
    </source>
</evidence>
<name>A0A9P8BSW1_9FUNG</name>
<dbReference type="Proteomes" id="UP000707451">
    <property type="component" value="Unassembled WGS sequence"/>
</dbReference>
<feature type="region of interest" description="Disordered" evidence="1">
    <location>
        <begin position="401"/>
        <end position="436"/>
    </location>
</feature>
<feature type="compositionally biased region" description="Low complexity" evidence="1">
    <location>
        <begin position="263"/>
        <end position="286"/>
    </location>
</feature>
<feature type="region of interest" description="Disordered" evidence="1">
    <location>
        <begin position="455"/>
        <end position="519"/>
    </location>
</feature>
<feature type="compositionally biased region" description="Low complexity" evidence="1">
    <location>
        <begin position="375"/>
        <end position="386"/>
    </location>
</feature>
<feature type="region of interest" description="Disordered" evidence="1">
    <location>
        <begin position="369"/>
        <end position="388"/>
    </location>
</feature>
<feature type="compositionally biased region" description="Low complexity" evidence="1">
    <location>
        <begin position="412"/>
        <end position="423"/>
    </location>
</feature>
<dbReference type="OrthoDB" id="2438341at2759"/>
<evidence type="ECO:0000313" key="4">
    <source>
        <dbReference type="Proteomes" id="UP000707451"/>
    </source>
</evidence>
<feature type="region of interest" description="Disordered" evidence="1">
    <location>
        <begin position="76"/>
        <end position="99"/>
    </location>
</feature>
<reference evidence="3" key="1">
    <citation type="submission" date="2021-06" db="EMBL/GenBank/DDBJ databases">
        <title>Genome Sequence of Mortierella hyaline Strain SCG-10, a Cold-Adapted, Nitrate-Reducing Fungus Isolated from Soil in Minnesota, USA.</title>
        <authorList>
            <person name="Aldossari N."/>
        </authorList>
    </citation>
    <scope>NUCLEOTIDE SEQUENCE</scope>
    <source>
        <strain evidence="3">SCG-10</strain>
    </source>
</reference>
<evidence type="ECO:0000313" key="3">
    <source>
        <dbReference type="EMBL" id="KAG9066461.1"/>
    </source>
</evidence>
<accession>A0A9P8BSW1</accession>
<keyword evidence="4" id="KW-1185">Reference proteome</keyword>
<dbReference type="AlphaFoldDB" id="A0A9P8BSW1"/>
<feature type="transmembrane region" description="Helical" evidence="2">
    <location>
        <begin position="118"/>
        <end position="137"/>
    </location>
</feature>
<protein>
    <submittedName>
        <fullName evidence="3">Uncharacterized protein</fullName>
    </submittedName>
</protein>
<feature type="region of interest" description="Disordered" evidence="1">
    <location>
        <begin position="1"/>
        <end position="49"/>
    </location>
</feature>
<feature type="compositionally biased region" description="Polar residues" evidence="1">
    <location>
        <begin position="464"/>
        <end position="502"/>
    </location>
</feature>
<feature type="compositionally biased region" description="Low complexity" evidence="1">
    <location>
        <begin position="76"/>
        <end position="96"/>
    </location>
</feature>
<feature type="region of interest" description="Disordered" evidence="1">
    <location>
        <begin position="240"/>
        <end position="287"/>
    </location>
</feature>
<gene>
    <name evidence="3" type="ORF">KI688_001687</name>
</gene>
<dbReference type="EMBL" id="JAHRHY010000010">
    <property type="protein sequence ID" value="KAG9066461.1"/>
    <property type="molecule type" value="Genomic_DNA"/>
</dbReference>
<feature type="region of interest" description="Disordered" evidence="1">
    <location>
        <begin position="153"/>
        <end position="182"/>
    </location>
</feature>
<comment type="caution">
    <text evidence="3">The sequence shown here is derived from an EMBL/GenBank/DDBJ whole genome shotgun (WGS) entry which is preliminary data.</text>
</comment>
<keyword evidence="2" id="KW-1133">Transmembrane helix</keyword>
<proteinExistence type="predicted"/>
<evidence type="ECO:0000256" key="2">
    <source>
        <dbReference type="SAM" id="Phobius"/>
    </source>
</evidence>
<feature type="compositionally biased region" description="Low complexity" evidence="1">
    <location>
        <begin position="20"/>
        <end position="49"/>
    </location>
</feature>
<organism evidence="3 4">
    <name type="scientific">Linnemannia hyalina</name>
    <dbReference type="NCBI Taxonomy" id="64524"/>
    <lineage>
        <taxon>Eukaryota</taxon>
        <taxon>Fungi</taxon>
        <taxon>Fungi incertae sedis</taxon>
        <taxon>Mucoromycota</taxon>
        <taxon>Mortierellomycotina</taxon>
        <taxon>Mortierellomycetes</taxon>
        <taxon>Mortierellales</taxon>
        <taxon>Mortierellaceae</taxon>
        <taxon>Linnemannia</taxon>
    </lineage>
</organism>